<evidence type="ECO:0000256" key="2">
    <source>
        <dbReference type="ARBA" id="ARBA00023125"/>
    </source>
</evidence>
<gene>
    <name evidence="6" type="ORF">SAMN05444008_101248</name>
</gene>
<dbReference type="AlphaFoldDB" id="A0A1M4SVQ4"/>
<dbReference type="STRING" id="1302690.BUE76_00810"/>
<protein>
    <submittedName>
        <fullName evidence="6">Site-specific recombinase XerD</fullName>
    </submittedName>
</protein>
<dbReference type="InterPro" id="IPR011010">
    <property type="entry name" value="DNA_brk_join_enz"/>
</dbReference>
<dbReference type="SUPFAM" id="SSF56349">
    <property type="entry name" value="DNA breaking-rejoining enzymes"/>
    <property type="match status" value="1"/>
</dbReference>
<organism evidence="6 7">
    <name type="scientific">Cnuella takakiae</name>
    <dbReference type="NCBI Taxonomy" id="1302690"/>
    <lineage>
        <taxon>Bacteria</taxon>
        <taxon>Pseudomonadati</taxon>
        <taxon>Bacteroidota</taxon>
        <taxon>Chitinophagia</taxon>
        <taxon>Chitinophagales</taxon>
        <taxon>Chitinophagaceae</taxon>
        <taxon>Cnuella</taxon>
    </lineage>
</organism>
<dbReference type="GO" id="GO:0015074">
    <property type="term" value="P:DNA integration"/>
    <property type="evidence" value="ECO:0007669"/>
    <property type="project" value="InterPro"/>
</dbReference>
<evidence type="ECO:0000313" key="6">
    <source>
        <dbReference type="EMBL" id="SHE36226.1"/>
    </source>
</evidence>
<accession>A0A1M4SVQ4</accession>
<evidence type="ECO:0000256" key="1">
    <source>
        <dbReference type="ARBA" id="ARBA00008857"/>
    </source>
</evidence>
<keyword evidence="4" id="KW-0175">Coiled coil</keyword>
<dbReference type="GO" id="GO:0003677">
    <property type="term" value="F:DNA binding"/>
    <property type="evidence" value="ECO:0007669"/>
    <property type="project" value="UniProtKB-KW"/>
</dbReference>
<sequence length="449" mass="52172">MSVAISMILDTRRAKRQNKYPVKLRINHLRVTNYYPTVYDLSEEDYQKLSATRVSQDLQDIRDKLKKSERDAASLVARLQPFSFDVFERKFVLGNALYRQKRMKVLAVPDAEEDGYDYTPFLKKFPILKETGVKQLSLSWAYQQYIRKLVKEGRISSAVAYHCSYVSLKGFRGNVNLLEIKPAFLQAYERHAITNGLSKTTIGIYLRPLRAVFNEVIDQGLLSKDTAYPFGRKKYQIPTAKGVKKALDLEDVERIYYYECSMENSSERMARDFWLFSYFGNGMNPKDIALLRWSNLHGDYITFERAKTELSLRADPKPITVYVNEDMKAILERWGNQDRSPDNYVFPILQQGLSDLRIYDRVQNFVGLVNYWMKEILQNLGIDKKATTYVARHTFSTVLKRSGASTEFIQEALGHTSMKTTESYLDSFEKEVKKAFASNLNAFKDKDRR</sequence>
<dbReference type="PANTHER" id="PTHR30349">
    <property type="entry name" value="PHAGE INTEGRASE-RELATED"/>
    <property type="match status" value="1"/>
</dbReference>
<feature type="domain" description="Tyr recombinase" evidence="5">
    <location>
        <begin position="242"/>
        <end position="437"/>
    </location>
</feature>
<dbReference type="PROSITE" id="PS51898">
    <property type="entry name" value="TYR_RECOMBINASE"/>
    <property type="match status" value="1"/>
</dbReference>
<evidence type="ECO:0000256" key="4">
    <source>
        <dbReference type="SAM" id="Coils"/>
    </source>
</evidence>
<evidence type="ECO:0000256" key="3">
    <source>
        <dbReference type="ARBA" id="ARBA00023172"/>
    </source>
</evidence>
<dbReference type="InterPro" id="IPR050090">
    <property type="entry name" value="Tyrosine_recombinase_XerCD"/>
</dbReference>
<dbReference type="EMBL" id="FQUO01000001">
    <property type="protein sequence ID" value="SHE36226.1"/>
    <property type="molecule type" value="Genomic_DNA"/>
</dbReference>
<dbReference type="Gene3D" id="1.10.443.10">
    <property type="entry name" value="Intergrase catalytic core"/>
    <property type="match status" value="1"/>
</dbReference>
<evidence type="ECO:0000313" key="7">
    <source>
        <dbReference type="Proteomes" id="UP000184368"/>
    </source>
</evidence>
<dbReference type="InterPro" id="IPR013762">
    <property type="entry name" value="Integrase-like_cat_sf"/>
</dbReference>
<name>A0A1M4SVQ4_9BACT</name>
<dbReference type="GO" id="GO:0006310">
    <property type="term" value="P:DNA recombination"/>
    <property type="evidence" value="ECO:0007669"/>
    <property type="project" value="UniProtKB-KW"/>
</dbReference>
<proteinExistence type="inferred from homology"/>
<keyword evidence="7" id="KW-1185">Reference proteome</keyword>
<dbReference type="RefSeq" id="WP_073039215.1">
    <property type="nucleotide sequence ID" value="NZ_FQUO01000001.1"/>
</dbReference>
<evidence type="ECO:0000259" key="5">
    <source>
        <dbReference type="PROSITE" id="PS51898"/>
    </source>
</evidence>
<feature type="coiled-coil region" evidence="4">
    <location>
        <begin position="51"/>
        <end position="78"/>
    </location>
</feature>
<dbReference type="Pfam" id="PF13102">
    <property type="entry name" value="Phage_int_SAM_5"/>
    <property type="match status" value="1"/>
</dbReference>
<comment type="similarity">
    <text evidence="1">Belongs to the 'phage' integrase family.</text>
</comment>
<dbReference type="OrthoDB" id="1094492at2"/>
<dbReference type="Pfam" id="PF00589">
    <property type="entry name" value="Phage_integrase"/>
    <property type="match status" value="1"/>
</dbReference>
<keyword evidence="3" id="KW-0233">DNA recombination</keyword>
<dbReference type="Proteomes" id="UP000184368">
    <property type="component" value="Unassembled WGS sequence"/>
</dbReference>
<dbReference type="InterPro" id="IPR002104">
    <property type="entry name" value="Integrase_catalytic"/>
</dbReference>
<dbReference type="InterPro" id="IPR010998">
    <property type="entry name" value="Integrase_recombinase_N"/>
</dbReference>
<dbReference type="Gene3D" id="1.10.150.130">
    <property type="match status" value="1"/>
</dbReference>
<dbReference type="InterPro" id="IPR025269">
    <property type="entry name" value="SAM-like_dom"/>
</dbReference>
<keyword evidence="2" id="KW-0238">DNA-binding</keyword>
<reference evidence="6 7" key="1">
    <citation type="submission" date="2016-11" db="EMBL/GenBank/DDBJ databases">
        <authorList>
            <person name="Jaros S."/>
            <person name="Januszkiewicz K."/>
            <person name="Wedrychowicz H."/>
        </authorList>
    </citation>
    <scope>NUCLEOTIDE SEQUENCE [LARGE SCALE GENOMIC DNA]</scope>
    <source>
        <strain evidence="6 7">DSM 26897</strain>
    </source>
</reference>
<dbReference type="PANTHER" id="PTHR30349:SF64">
    <property type="entry name" value="PROPHAGE INTEGRASE INTD-RELATED"/>
    <property type="match status" value="1"/>
</dbReference>